<keyword evidence="4 5" id="KW-0143">Chaperone</keyword>
<evidence type="ECO:0000313" key="8">
    <source>
        <dbReference type="EMBL" id="TSB46386.1"/>
    </source>
</evidence>
<dbReference type="GO" id="GO:0005840">
    <property type="term" value="C:ribosome"/>
    <property type="evidence" value="ECO:0007669"/>
    <property type="project" value="InterPro"/>
</dbReference>
<reference evidence="8 9" key="1">
    <citation type="submission" date="2019-07" db="EMBL/GenBank/DDBJ databases">
        <authorList>
            <person name="Park Y.J."/>
            <person name="Jeong S.E."/>
            <person name="Jung H.S."/>
        </authorList>
    </citation>
    <scope>NUCLEOTIDE SEQUENCE [LARGE SCALE GENOMIC DNA]</scope>
    <source>
        <strain evidence="9">P16(2019)</strain>
    </source>
</reference>
<name>A0A553ZYD3_9BACI</name>
<feature type="domain" description="Ribosome maturation factor RimM PRC barrel" evidence="7">
    <location>
        <begin position="102"/>
        <end position="169"/>
    </location>
</feature>
<dbReference type="GO" id="GO:0043022">
    <property type="term" value="F:ribosome binding"/>
    <property type="evidence" value="ECO:0007669"/>
    <property type="project" value="InterPro"/>
</dbReference>
<dbReference type="HAMAP" id="MF_00014">
    <property type="entry name" value="Ribosome_mat_RimM"/>
    <property type="match status" value="1"/>
</dbReference>
<keyword evidence="2 5" id="KW-0690">Ribosome biogenesis</keyword>
<sequence length="171" mass="19427">MTEWYKVGKLVNTHGVRGEVRILSSTDFAEKRYAPGSTLAIRLENGEYKQLTVKTHRTHKQFDLLTFEGYNSMNLVEPLKGLTLYISADQQEELEIGEYYYHEIIGCTVVSEEGLIIGRITEILSPGANDVWVVKREGQKDLLVPYIESVVREVDINNKTITIHLLEGLDA</sequence>
<evidence type="ECO:0000313" key="9">
    <source>
        <dbReference type="Proteomes" id="UP000318521"/>
    </source>
</evidence>
<dbReference type="PANTHER" id="PTHR33692">
    <property type="entry name" value="RIBOSOME MATURATION FACTOR RIMM"/>
    <property type="match status" value="1"/>
</dbReference>
<proteinExistence type="inferred from homology"/>
<dbReference type="InterPro" id="IPR036976">
    <property type="entry name" value="RimM_N_sf"/>
</dbReference>
<dbReference type="InterPro" id="IPR009000">
    <property type="entry name" value="Transl_B-barrel_sf"/>
</dbReference>
<dbReference type="Pfam" id="PF24986">
    <property type="entry name" value="PRC_RimM"/>
    <property type="match status" value="1"/>
</dbReference>
<evidence type="ECO:0000256" key="3">
    <source>
        <dbReference type="ARBA" id="ARBA00022552"/>
    </source>
</evidence>
<dbReference type="SUPFAM" id="SSF50447">
    <property type="entry name" value="Translation proteins"/>
    <property type="match status" value="1"/>
</dbReference>
<comment type="similarity">
    <text evidence="5">Belongs to the RimM family.</text>
</comment>
<dbReference type="InterPro" id="IPR011961">
    <property type="entry name" value="RimM"/>
</dbReference>
<evidence type="ECO:0000256" key="1">
    <source>
        <dbReference type="ARBA" id="ARBA00022490"/>
    </source>
</evidence>
<accession>A0A553ZYD3</accession>
<dbReference type="SUPFAM" id="SSF50346">
    <property type="entry name" value="PRC-barrel domain"/>
    <property type="match status" value="1"/>
</dbReference>
<dbReference type="Gene3D" id="2.40.30.60">
    <property type="entry name" value="RimM"/>
    <property type="match status" value="1"/>
</dbReference>
<dbReference type="GO" id="GO:0006364">
    <property type="term" value="P:rRNA processing"/>
    <property type="evidence" value="ECO:0007669"/>
    <property type="project" value="UniProtKB-UniRule"/>
</dbReference>
<dbReference type="GO" id="GO:0042274">
    <property type="term" value="P:ribosomal small subunit biogenesis"/>
    <property type="evidence" value="ECO:0007669"/>
    <property type="project" value="UniProtKB-UniRule"/>
</dbReference>
<feature type="domain" description="RimM N-terminal" evidence="6">
    <location>
        <begin position="7"/>
        <end position="90"/>
    </location>
</feature>
<dbReference type="InterPro" id="IPR011033">
    <property type="entry name" value="PRC_barrel-like_sf"/>
</dbReference>
<dbReference type="PANTHER" id="PTHR33692:SF1">
    <property type="entry name" value="RIBOSOME MATURATION FACTOR RIMM"/>
    <property type="match status" value="1"/>
</dbReference>
<gene>
    <name evidence="5 8" type="primary">rimM</name>
    <name evidence="8" type="ORF">FN960_11305</name>
</gene>
<comment type="caution">
    <text evidence="8">The sequence shown here is derived from an EMBL/GenBank/DDBJ whole genome shotgun (WGS) entry which is preliminary data.</text>
</comment>
<dbReference type="Proteomes" id="UP000318521">
    <property type="component" value="Unassembled WGS sequence"/>
</dbReference>
<keyword evidence="9" id="KW-1185">Reference proteome</keyword>
<keyword evidence="1 5" id="KW-0963">Cytoplasm</keyword>
<evidence type="ECO:0000259" key="7">
    <source>
        <dbReference type="Pfam" id="PF24986"/>
    </source>
</evidence>
<dbReference type="Gene3D" id="2.30.30.240">
    <property type="entry name" value="PRC-barrel domain"/>
    <property type="match status" value="1"/>
</dbReference>
<protein>
    <recommendedName>
        <fullName evidence="5">Ribosome maturation factor RimM</fullName>
    </recommendedName>
</protein>
<dbReference type="NCBIfam" id="TIGR02273">
    <property type="entry name" value="16S_RimM"/>
    <property type="match status" value="1"/>
</dbReference>
<dbReference type="OrthoDB" id="9810331at2"/>
<dbReference type="EMBL" id="VLXZ01000006">
    <property type="protein sequence ID" value="TSB46386.1"/>
    <property type="molecule type" value="Genomic_DNA"/>
</dbReference>
<dbReference type="RefSeq" id="WP_143848833.1">
    <property type="nucleotide sequence ID" value="NZ_VLXZ01000006.1"/>
</dbReference>
<dbReference type="Pfam" id="PF01782">
    <property type="entry name" value="RimM"/>
    <property type="match status" value="1"/>
</dbReference>
<dbReference type="InterPro" id="IPR002676">
    <property type="entry name" value="RimM_N"/>
</dbReference>
<evidence type="ECO:0000256" key="4">
    <source>
        <dbReference type="ARBA" id="ARBA00023186"/>
    </source>
</evidence>
<dbReference type="GO" id="GO:0005737">
    <property type="term" value="C:cytoplasm"/>
    <property type="evidence" value="ECO:0007669"/>
    <property type="project" value="UniProtKB-SubCell"/>
</dbReference>
<dbReference type="InterPro" id="IPR056792">
    <property type="entry name" value="PRC_RimM"/>
</dbReference>
<dbReference type="AlphaFoldDB" id="A0A553ZYD3"/>
<evidence type="ECO:0000256" key="5">
    <source>
        <dbReference type="HAMAP-Rule" id="MF_00014"/>
    </source>
</evidence>
<comment type="subcellular location">
    <subcellularLocation>
        <location evidence="5">Cytoplasm</location>
    </subcellularLocation>
</comment>
<evidence type="ECO:0000256" key="2">
    <source>
        <dbReference type="ARBA" id="ARBA00022517"/>
    </source>
</evidence>
<comment type="subunit">
    <text evidence="5">Binds ribosomal protein uS19.</text>
</comment>
<keyword evidence="3 5" id="KW-0698">rRNA processing</keyword>
<comment type="function">
    <text evidence="5">An accessory protein needed during the final step in the assembly of 30S ribosomal subunit, possibly for assembly of the head region. Essential for efficient processing of 16S rRNA. May be needed both before and after RbfA during the maturation of 16S rRNA. It has affinity for free ribosomal 30S subunits but not for 70S ribosomes.</text>
</comment>
<organism evidence="8 9">
    <name type="scientific">Alkalicoccobacillus porphyridii</name>
    <dbReference type="NCBI Taxonomy" id="2597270"/>
    <lineage>
        <taxon>Bacteria</taxon>
        <taxon>Bacillati</taxon>
        <taxon>Bacillota</taxon>
        <taxon>Bacilli</taxon>
        <taxon>Bacillales</taxon>
        <taxon>Bacillaceae</taxon>
        <taxon>Alkalicoccobacillus</taxon>
    </lineage>
</organism>
<evidence type="ECO:0000259" key="6">
    <source>
        <dbReference type="Pfam" id="PF01782"/>
    </source>
</evidence>
<comment type="domain">
    <text evidence="5">The PRC barrel domain binds ribosomal protein uS19.</text>
</comment>